<dbReference type="Gene3D" id="1.10.10.60">
    <property type="entry name" value="Homeodomain-like"/>
    <property type="match status" value="2"/>
</dbReference>
<dbReference type="Pfam" id="PF12852">
    <property type="entry name" value="Cupin_6"/>
    <property type="match status" value="1"/>
</dbReference>
<proteinExistence type="predicted"/>
<dbReference type="AlphaFoldDB" id="A0A8J4EMH2"/>
<evidence type="ECO:0000259" key="4">
    <source>
        <dbReference type="PROSITE" id="PS01124"/>
    </source>
</evidence>
<evidence type="ECO:0000256" key="2">
    <source>
        <dbReference type="ARBA" id="ARBA00023125"/>
    </source>
</evidence>
<keyword evidence="1" id="KW-0805">Transcription regulation</keyword>
<dbReference type="Gene3D" id="2.60.120.10">
    <property type="entry name" value="Jelly Rolls"/>
    <property type="match status" value="1"/>
</dbReference>
<dbReference type="GO" id="GO:0003700">
    <property type="term" value="F:DNA-binding transcription factor activity"/>
    <property type="evidence" value="ECO:0007669"/>
    <property type="project" value="InterPro"/>
</dbReference>
<comment type="caution">
    <text evidence="5">The sequence shown here is derived from an EMBL/GenBank/DDBJ whole genome shotgun (WGS) entry which is preliminary data.</text>
</comment>
<protein>
    <submittedName>
        <fullName evidence="5">AraC family transcriptional regulator</fullName>
    </submittedName>
</protein>
<dbReference type="InterPro" id="IPR018062">
    <property type="entry name" value="HTH_AraC-typ_CS"/>
</dbReference>
<evidence type="ECO:0000256" key="3">
    <source>
        <dbReference type="ARBA" id="ARBA00023163"/>
    </source>
</evidence>
<dbReference type="PROSITE" id="PS00041">
    <property type="entry name" value="HTH_ARAC_FAMILY_1"/>
    <property type="match status" value="1"/>
</dbReference>
<evidence type="ECO:0000313" key="7">
    <source>
        <dbReference type="Proteomes" id="UP000614996"/>
    </source>
</evidence>
<dbReference type="PANTHER" id="PTHR46796:SF13">
    <property type="entry name" value="HTH-TYPE TRANSCRIPTIONAL ACTIVATOR RHAS"/>
    <property type="match status" value="1"/>
</dbReference>
<dbReference type="SMART" id="SM00342">
    <property type="entry name" value="HTH_ARAC"/>
    <property type="match status" value="1"/>
</dbReference>
<dbReference type="InterPro" id="IPR018060">
    <property type="entry name" value="HTH_AraC"/>
</dbReference>
<keyword evidence="2" id="KW-0238">DNA-binding</keyword>
<dbReference type="RefSeq" id="WP_207126871.1">
    <property type="nucleotide sequence ID" value="NZ_BOPO01000084.1"/>
</dbReference>
<dbReference type="PANTHER" id="PTHR46796">
    <property type="entry name" value="HTH-TYPE TRANSCRIPTIONAL ACTIVATOR RHAS-RELATED"/>
    <property type="match status" value="1"/>
</dbReference>
<organism evidence="5 7">
    <name type="scientific">Actinocatenispora comari</name>
    <dbReference type="NCBI Taxonomy" id="2807577"/>
    <lineage>
        <taxon>Bacteria</taxon>
        <taxon>Bacillati</taxon>
        <taxon>Actinomycetota</taxon>
        <taxon>Actinomycetes</taxon>
        <taxon>Micromonosporales</taxon>
        <taxon>Micromonosporaceae</taxon>
        <taxon>Actinocatenispora</taxon>
    </lineage>
</organism>
<dbReference type="Proteomes" id="UP000614996">
    <property type="component" value="Unassembled WGS sequence"/>
</dbReference>
<dbReference type="PRINTS" id="PR00032">
    <property type="entry name" value="HTHARAC"/>
</dbReference>
<dbReference type="SUPFAM" id="SSF46689">
    <property type="entry name" value="Homeodomain-like"/>
    <property type="match status" value="2"/>
</dbReference>
<gene>
    <name evidence="5" type="ORF">NUM_44540</name>
    <name evidence="6" type="ORF">NUM_70990</name>
</gene>
<dbReference type="PROSITE" id="PS01124">
    <property type="entry name" value="HTH_ARAC_FAMILY_2"/>
    <property type="match status" value="1"/>
</dbReference>
<reference evidence="7" key="1">
    <citation type="journal article" date="2021" name="Int. J. Syst. Evol. Microbiol.">
        <title>Actinocatenispora comari sp. nov., an endophytic actinomycete isolated from aerial parts of Comarum salesowianum.</title>
        <authorList>
            <person name="Oyunbileg N."/>
            <person name="Iizaka Y."/>
            <person name="Hamada M."/>
            <person name="Davaapurev B.O."/>
            <person name="Fukumoto A."/>
            <person name="Tsetseg B."/>
            <person name="Kato F."/>
            <person name="Tamura T."/>
            <person name="Batkhuu J."/>
            <person name="Anzai Y."/>
        </authorList>
    </citation>
    <scope>NUCLEOTIDE SEQUENCE [LARGE SCALE GENOMIC DNA]</scope>
    <source>
        <strain evidence="7">NUM-2625</strain>
    </source>
</reference>
<dbReference type="InterPro" id="IPR014710">
    <property type="entry name" value="RmlC-like_jellyroll"/>
</dbReference>
<dbReference type="SUPFAM" id="SSF51182">
    <property type="entry name" value="RmlC-like cupins"/>
    <property type="match status" value="1"/>
</dbReference>
<dbReference type="InterPro" id="IPR050204">
    <property type="entry name" value="AraC_XylS_family_regulators"/>
</dbReference>
<evidence type="ECO:0000313" key="5">
    <source>
        <dbReference type="EMBL" id="GIL29200.1"/>
    </source>
</evidence>
<sequence length="313" mass="33070">MDVLSDAVLAMRTGRPHAARVLRVAPFGRWFAPVAGAGFHIVLEGSCWLVPPDGPPIALGAGDVAFLPRGCGHGLADSRSTPLADASAPLATLTSSSGGAPTPNASTVMVCGAYLLDRSRTHPLLADLPEIIHLPARVGQHSGLRAAVELLGDELRRPQPGGDAMLPALLDALLLHILRAWFDDAGKRTPSGWAAAIRDPAIDAALRAMHGDPARPWTVEELGARAGLSRAAFARRFTALVGQPPLTYLTWWRMTLAARLLRGSDVPLAAVATKVGYTSEFAFAHAFKRAFGLAPGKFRQSSTEDTLLPLDAI</sequence>
<keyword evidence="7" id="KW-1185">Reference proteome</keyword>
<keyword evidence="3" id="KW-0804">Transcription</keyword>
<dbReference type="InterPro" id="IPR020449">
    <property type="entry name" value="Tscrpt_reg_AraC-type_HTH"/>
</dbReference>
<dbReference type="EMBL" id="BOPO01000084">
    <property type="protein sequence ID" value="GIL29200.1"/>
    <property type="molecule type" value="Genomic_DNA"/>
</dbReference>
<dbReference type="GO" id="GO:0043565">
    <property type="term" value="F:sequence-specific DNA binding"/>
    <property type="evidence" value="ECO:0007669"/>
    <property type="project" value="InterPro"/>
</dbReference>
<reference evidence="5" key="2">
    <citation type="submission" date="2021-02" db="EMBL/GenBank/DDBJ databases">
        <title>Whole genome shotgun sequence of Actinocatenispora sp. strain NUM-2625.</title>
        <authorList>
            <person name="Oyunbileg N."/>
            <person name="Iizaka Y."/>
            <person name="Davaapurev BO."/>
            <person name="Fukumoto A."/>
            <person name="Batkhuu J."/>
            <person name="Anzai Y."/>
        </authorList>
    </citation>
    <scope>NUCLEOTIDE SEQUENCE</scope>
    <source>
        <strain evidence="5">NUM-2625</strain>
    </source>
</reference>
<name>A0A8J4EMH2_9ACTN</name>
<dbReference type="InterPro" id="IPR009057">
    <property type="entry name" value="Homeodomain-like_sf"/>
</dbReference>
<evidence type="ECO:0000256" key="1">
    <source>
        <dbReference type="ARBA" id="ARBA00023015"/>
    </source>
</evidence>
<dbReference type="EMBL" id="BOPO01000150">
    <property type="protein sequence ID" value="GIL31845.1"/>
    <property type="molecule type" value="Genomic_DNA"/>
</dbReference>
<evidence type="ECO:0000313" key="6">
    <source>
        <dbReference type="EMBL" id="GIL31845.1"/>
    </source>
</evidence>
<dbReference type="InterPro" id="IPR011051">
    <property type="entry name" value="RmlC_Cupin_sf"/>
</dbReference>
<accession>A0A8J4EMH2</accession>
<dbReference type="Pfam" id="PF12833">
    <property type="entry name" value="HTH_18"/>
    <property type="match status" value="1"/>
</dbReference>
<dbReference type="InterPro" id="IPR032783">
    <property type="entry name" value="AraC_lig"/>
</dbReference>
<feature type="domain" description="HTH araC/xylS-type" evidence="4">
    <location>
        <begin position="203"/>
        <end position="301"/>
    </location>
</feature>